<dbReference type="Proteomes" id="UP000465302">
    <property type="component" value="Unassembled WGS sequence"/>
</dbReference>
<keyword evidence="4" id="KW-1185">Reference proteome</keyword>
<protein>
    <submittedName>
        <fullName evidence="3">Uncharacterized protein</fullName>
    </submittedName>
</protein>
<feature type="region of interest" description="Disordered" evidence="1">
    <location>
        <begin position="178"/>
        <end position="229"/>
    </location>
</feature>
<gene>
    <name evidence="3" type="ORF">CQY20_09300</name>
    <name evidence="2" type="ORF">MAGR_39930</name>
</gene>
<dbReference type="EMBL" id="PDCP01000013">
    <property type="protein sequence ID" value="PEG39739.1"/>
    <property type="molecule type" value="Genomic_DNA"/>
</dbReference>
<comment type="caution">
    <text evidence="3">The sequence shown here is derived from an EMBL/GenBank/DDBJ whole genome shotgun (WGS) entry which is preliminary data.</text>
</comment>
<reference evidence="2" key="3">
    <citation type="submission" date="2020-02" db="EMBL/GenBank/DDBJ databases">
        <authorList>
            <person name="Matsumoto Y."/>
            <person name="Motooka D."/>
            <person name="Nakamura S."/>
        </authorList>
    </citation>
    <scope>NUCLEOTIDE SEQUENCE</scope>
    <source>
        <strain evidence="2">JCM 6377</strain>
    </source>
</reference>
<reference evidence="3 4" key="1">
    <citation type="submission" date="2017-10" db="EMBL/GenBank/DDBJ databases">
        <title>The new phylogeny of genus Mycobacterium.</title>
        <authorList>
            <person name="Tortoli E."/>
            <person name="Trovato A."/>
            <person name="Cirillo D.M."/>
        </authorList>
    </citation>
    <scope>NUCLEOTIDE SEQUENCE [LARGE SCALE GENOMIC DNA]</scope>
    <source>
        <strain evidence="3 4">CCUG37673</strain>
    </source>
</reference>
<evidence type="ECO:0000313" key="5">
    <source>
        <dbReference type="Proteomes" id="UP000465302"/>
    </source>
</evidence>
<feature type="compositionally biased region" description="Pro residues" evidence="1">
    <location>
        <begin position="183"/>
        <end position="205"/>
    </location>
</feature>
<proteinExistence type="predicted"/>
<evidence type="ECO:0000313" key="3">
    <source>
        <dbReference type="EMBL" id="PEG39739.1"/>
    </source>
</evidence>
<organism evidence="3 4">
    <name type="scientific">Mycolicibacterium agri</name>
    <name type="common">Mycobacterium agri</name>
    <dbReference type="NCBI Taxonomy" id="36811"/>
    <lineage>
        <taxon>Bacteria</taxon>
        <taxon>Bacillati</taxon>
        <taxon>Actinomycetota</taxon>
        <taxon>Actinomycetes</taxon>
        <taxon>Mycobacteriales</taxon>
        <taxon>Mycobacteriaceae</taxon>
        <taxon>Mycolicibacterium</taxon>
    </lineage>
</organism>
<dbReference type="EMBL" id="BLKS01000001">
    <property type="protein sequence ID" value="GFG52552.1"/>
    <property type="molecule type" value="Genomic_DNA"/>
</dbReference>
<dbReference type="Proteomes" id="UP000220914">
    <property type="component" value="Unassembled WGS sequence"/>
</dbReference>
<name>A0A2A7N7C8_MYCAG</name>
<evidence type="ECO:0000313" key="2">
    <source>
        <dbReference type="EMBL" id="GFG52552.1"/>
    </source>
</evidence>
<evidence type="ECO:0000313" key="4">
    <source>
        <dbReference type="Proteomes" id="UP000220914"/>
    </source>
</evidence>
<evidence type="ECO:0000256" key="1">
    <source>
        <dbReference type="SAM" id="MobiDB-lite"/>
    </source>
</evidence>
<sequence length="240" mass="25184">MTARPRRLRLRRRLLWLSAPVVAVALLVSLKMLSVVIAGHSAVSNFESKDADGLHDNASTLAFANVIEPAKAPFAAGAAAVLDGRLDEADAKFLESLSLTPRQQSCPVRINLQLTRERQGDIDAWEGRPDEARDRYSSALTVVNEAPAGCFAGNDDPDEDRRAVRNDAAARLAAKIAGLDVPPAAPPPPPPPAAAAPPPPPPPAAPDAADPDAPLPTLLLEPDAGDPADKLRQILQDAAG</sequence>
<dbReference type="RefSeq" id="WP_097939795.1">
    <property type="nucleotide sequence ID" value="NZ_BLKS01000001.1"/>
</dbReference>
<dbReference type="OrthoDB" id="4641441at2"/>
<accession>A0A2A7N7C8</accession>
<reference evidence="2 5" key="2">
    <citation type="journal article" date="2019" name="Emerg. Microbes Infect.">
        <title>Comprehensive subspecies identification of 175 nontuberculous mycobacteria species based on 7547 genomic profiles.</title>
        <authorList>
            <person name="Matsumoto Y."/>
            <person name="Kinjo T."/>
            <person name="Motooka D."/>
            <person name="Nabeya D."/>
            <person name="Jung N."/>
            <person name="Uechi K."/>
            <person name="Horii T."/>
            <person name="Iida T."/>
            <person name="Fujita J."/>
            <person name="Nakamura S."/>
        </authorList>
    </citation>
    <scope>NUCLEOTIDE SEQUENCE [LARGE SCALE GENOMIC DNA]</scope>
    <source>
        <strain evidence="2 5">JCM 6377</strain>
    </source>
</reference>
<dbReference type="AlphaFoldDB" id="A0A2A7N7C8"/>